<feature type="transmembrane region" description="Helical" evidence="1">
    <location>
        <begin position="21"/>
        <end position="39"/>
    </location>
</feature>
<dbReference type="AlphaFoldDB" id="H1Z179"/>
<dbReference type="HOGENOM" id="CLU_2519781_0_0_2"/>
<dbReference type="EMBL" id="CM001436">
    <property type="protein sequence ID" value="EHQ35346.1"/>
    <property type="molecule type" value="Genomic_DNA"/>
</dbReference>
<protein>
    <submittedName>
        <fullName evidence="2">Uncharacterized protein</fullName>
    </submittedName>
</protein>
<keyword evidence="1" id="KW-1133">Transmembrane helix</keyword>
<evidence type="ECO:0000256" key="1">
    <source>
        <dbReference type="SAM" id="Phobius"/>
    </source>
</evidence>
<reference evidence="2 3" key="1">
    <citation type="submission" date="2011-10" db="EMBL/GenBank/DDBJ databases">
        <title>The Improved High-Quality Draft genome of Methanoplanus limicola DSM 2279.</title>
        <authorList>
            <consortium name="US DOE Joint Genome Institute (JGI-PGF)"/>
            <person name="Lucas S."/>
            <person name="Copeland A."/>
            <person name="Lapidus A."/>
            <person name="Glavina del Rio T."/>
            <person name="Dalin E."/>
            <person name="Tice H."/>
            <person name="Bruce D."/>
            <person name="Goodwin L."/>
            <person name="Pitluck S."/>
            <person name="Peters L."/>
            <person name="Mikhailova N."/>
            <person name="Lu M."/>
            <person name="Kyrpides N."/>
            <person name="Mavromatis K."/>
            <person name="Ivanova N."/>
            <person name="Markowitz V."/>
            <person name="Cheng J.-F."/>
            <person name="Hugenholtz P."/>
            <person name="Woyke T."/>
            <person name="Wu D."/>
            <person name="Wirth R."/>
            <person name="Brambilla E.-M."/>
            <person name="Klenk H.-P."/>
            <person name="Eisen J.A."/>
        </authorList>
    </citation>
    <scope>NUCLEOTIDE SEQUENCE [LARGE SCALE GENOMIC DNA]</scope>
    <source>
        <strain evidence="2 3">DSM 2279</strain>
    </source>
</reference>
<sequence>MIARFFYNLADKCIKHPIISGFAGLFTLLGFSLALNGLQTLLNSIIWFIGIIQGIPFLSEGIIGSIIGFAILGVIVWYCKGNTP</sequence>
<accession>H1Z179</accession>
<keyword evidence="1" id="KW-0472">Membrane</keyword>
<dbReference type="InParanoid" id="H1Z179"/>
<gene>
    <name evidence="2" type="ORF">Metlim_1236</name>
</gene>
<name>H1Z179_9EURY</name>
<evidence type="ECO:0000313" key="2">
    <source>
        <dbReference type="EMBL" id="EHQ35346.1"/>
    </source>
</evidence>
<evidence type="ECO:0000313" key="3">
    <source>
        <dbReference type="Proteomes" id="UP000005741"/>
    </source>
</evidence>
<dbReference type="Proteomes" id="UP000005741">
    <property type="component" value="Chromosome"/>
</dbReference>
<dbReference type="PATRIC" id="fig|937775.9.peg.1413"/>
<keyword evidence="3" id="KW-1185">Reference proteome</keyword>
<feature type="transmembrane region" description="Helical" evidence="1">
    <location>
        <begin position="45"/>
        <end position="78"/>
    </location>
</feature>
<organism evidence="2 3">
    <name type="scientific">Methanoplanus limicola DSM 2279</name>
    <dbReference type="NCBI Taxonomy" id="937775"/>
    <lineage>
        <taxon>Archaea</taxon>
        <taxon>Methanobacteriati</taxon>
        <taxon>Methanobacteriota</taxon>
        <taxon>Stenosarchaea group</taxon>
        <taxon>Methanomicrobia</taxon>
        <taxon>Methanomicrobiales</taxon>
        <taxon>Methanomicrobiaceae</taxon>
        <taxon>Methanoplanus</taxon>
    </lineage>
</organism>
<keyword evidence="1" id="KW-0812">Transmembrane</keyword>
<dbReference type="STRING" id="937775.Metlim_1236"/>
<proteinExistence type="predicted"/>